<keyword evidence="5 10" id="KW-0560">Oxidoreductase</keyword>
<evidence type="ECO:0000256" key="5">
    <source>
        <dbReference type="ARBA" id="ARBA00023002"/>
    </source>
</evidence>
<dbReference type="SMART" id="SM00829">
    <property type="entry name" value="PKS_ER"/>
    <property type="match status" value="1"/>
</dbReference>
<keyword evidence="4 8" id="KW-0862">Zinc</keyword>
<dbReference type="InterPro" id="IPR050129">
    <property type="entry name" value="Zn_alcohol_dh"/>
</dbReference>
<reference evidence="11 12" key="1">
    <citation type="submission" date="2017-09" db="EMBL/GenBank/DDBJ databases">
        <title>Large-scale bioinformatics analysis of Bacillus genomes uncovers conserved roles of natural products in bacterial physiology.</title>
        <authorList>
            <consortium name="Agbiome Team Llc"/>
            <person name="Bleich R.M."/>
            <person name="Kirk G.J."/>
            <person name="Santa Maria K.C."/>
            <person name="Allen S.E."/>
            <person name="Farag S."/>
            <person name="Shank E.A."/>
            <person name="Bowers A."/>
        </authorList>
    </citation>
    <scope>NUCLEOTIDE SEQUENCE [LARGE SCALE GENOMIC DNA]</scope>
    <source>
        <strain evidence="11 12">AFS003229</strain>
    </source>
</reference>
<evidence type="ECO:0000313" key="13">
    <source>
        <dbReference type="Proteomes" id="UP000260457"/>
    </source>
</evidence>
<evidence type="ECO:0000256" key="4">
    <source>
        <dbReference type="ARBA" id="ARBA00022833"/>
    </source>
</evidence>
<evidence type="ECO:0000256" key="7">
    <source>
        <dbReference type="NCBIfam" id="TIGR00692"/>
    </source>
</evidence>
<dbReference type="SUPFAM" id="SSF50129">
    <property type="entry name" value="GroES-like"/>
    <property type="match status" value="1"/>
</dbReference>
<dbReference type="InterPro" id="IPR011032">
    <property type="entry name" value="GroES-like_sf"/>
</dbReference>
<dbReference type="PANTHER" id="PTHR43401">
    <property type="entry name" value="L-THREONINE 3-DEHYDROGENASE"/>
    <property type="match status" value="1"/>
</dbReference>
<evidence type="ECO:0000256" key="6">
    <source>
        <dbReference type="ARBA" id="ARBA00023027"/>
    </source>
</evidence>
<comment type="similarity">
    <text evidence="8">Belongs to the zinc-containing alcohol dehydrogenase family.</text>
</comment>
<evidence type="ECO:0000256" key="2">
    <source>
        <dbReference type="ARBA" id="ARBA00022490"/>
    </source>
</evidence>
<sequence length="347" mass="37334">MLKGKMKAVVKHHRGYGAQLQAVDIPDIREDEVLIRVKMASICGTDIHIFTWDKWSQGRVNPPYVFGHEFAGEVIEAGGKVSNVSVGDYVSAETHIVCGTCRQCLTGQLHICKNTNIIGLDTQGCFAEYVALPAKNLWKNPIDMPLDIATIQEPMGNAVHSVLAGEVLGKTVAIIGCGPIGLMAVAVAKAAGADKVIALDVNDYRLQLAKKMGATHTIHSIKQNPLEITARLTDMDGVDVVCEMSGNPTAIDQGFKMATNGGRISILSLPAQPVTLNITEDIVFKGLTVQGITGRKVFSTWQQVSSLLGSGKVDVTPMITHRFSLSDFEKGFELMIKGQCGKVLLIP</sequence>
<name>A0AAX0S7B7_9BACI</name>
<dbReference type="InterPro" id="IPR004627">
    <property type="entry name" value="L-Threonine_3-DHase"/>
</dbReference>
<evidence type="ECO:0000256" key="8">
    <source>
        <dbReference type="RuleBase" id="RU361277"/>
    </source>
</evidence>
<dbReference type="Pfam" id="PF00107">
    <property type="entry name" value="ADH_zinc_N"/>
    <property type="match status" value="1"/>
</dbReference>
<dbReference type="Gene3D" id="3.40.50.720">
    <property type="entry name" value="NAD(P)-binding Rossmann-like Domain"/>
    <property type="match status" value="1"/>
</dbReference>
<dbReference type="EMBL" id="NUEQ01000013">
    <property type="protein sequence ID" value="PEJ34988.1"/>
    <property type="molecule type" value="Genomic_DNA"/>
</dbReference>
<dbReference type="Pfam" id="PF08240">
    <property type="entry name" value="ADH_N"/>
    <property type="match status" value="1"/>
</dbReference>
<dbReference type="EMBL" id="CP030926">
    <property type="protein sequence ID" value="AXN40618.1"/>
    <property type="molecule type" value="Genomic_DNA"/>
</dbReference>
<dbReference type="InterPro" id="IPR036291">
    <property type="entry name" value="NAD(P)-bd_dom_sf"/>
</dbReference>
<dbReference type="Gene3D" id="3.90.180.10">
    <property type="entry name" value="Medium-chain alcohol dehydrogenases, catalytic domain"/>
    <property type="match status" value="1"/>
</dbReference>
<proteinExistence type="inferred from homology"/>
<dbReference type="AlphaFoldDB" id="A0AAX0S7B7"/>
<dbReference type="CDD" id="cd05281">
    <property type="entry name" value="TDH"/>
    <property type="match status" value="1"/>
</dbReference>
<feature type="domain" description="Enoyl reductase (ER)" evidence="9">
    <location>
        <begin position="17"/>
        <end position="345"/>
    </location>
</feature>
<keyword evidence="2" id="KW-0963">Cytoplasm</keyword>
<dbReference type="InterPro" id="IPR013149">
    <property type="entry name" value="ADH-like_C"/>
</dbReference>
<dbReference type="Proteomes" id="UP000260457">
    <property type="component" value="Chromosome"/>
</dbReference>
<reference evidence="10 13" key="2">
    <citation type="submission" date="2018-07" db="EMBL/GenBank/DDBJ databases">
        <title>The molecular basis for the intramolecular migration of carboxyl group in the catabolism of para-hydroxybenzoate via gentisate.</title>
        <authorList>
            <person name="Zhao H."/>
            <person name="Xu Y."/>
            <person name="Lin S."/>
            <person name="Spain J.C."/>
            <person name="Zhou N.-Y."/>
        </authorList>
    </citation>
    <scope>NUCLEOTIDE SEQUENCE [LARGE SCALE GENOMIC DNA]</scope>
    <source>
        <strain evidence="10 13">PHB-7a</strain>
    </source>
</reference>
<keyword evidence="13" id="KW-1185">Reference proteome</keyword>
<dbReference type="EC" id="1.1.1.103" evidence="7"/>
<dbReference type="NCBIfam" id="NF003808">
    <property type="entry name" value="PRK05396.1"/>
    <property type="match status" value="1"/>
</dbReference>
<evidence type="ECO:0000256" key="1">
    <source>
        <dbReference type="ARBA" id="ARBA00001947"/>
    </source>
</evidence>
<evidence type="ECO:0000256" key="3">
    <source>
        <dbReference type="ARBA" id="ARBA00022723"/>
    </source>
</evidence>
<dbReference type="PANTHER" id="PTHR43401:SF2">
    <property type="entry name" value="L-THREONINE 3-DEHYDROGENASE"/>
    <property type="match status" value="1"/>
</dbReference>
<dbReference type="Proteomes" id="UP000220106">
    <property type="component" value="Unassembled WGS sequence"/>
</dbReference>
<keyword evidence="6" id="KW-0520">NAD</keyword>
<dbReference type="InterPro" id="IPR013154">
    <property type="entry name" value="ADH-like_N"/>
</dbReference>
<accession>A0AAX0S7B7</accession>
<evidence type="ECO:0000313" key="10">
    <source>
        <dbReference type="EMBL" id="AXN40618.1"/>
    </source>
</evidence>
<dbReference type="InterPro" id="IPR020843">
    <property type="entry name" value="ER"/>
</dbReference>
<protein>
    <recommendedName>
        <fullName evidence="7">L-threonine 3-dehydrogenase</fullName>
        <ecNumber evidence="7">1.1.1.103</ecNumber>
    </recommendedName>
</protein>
<keyword evidence="3 8" id="KW-0479">Metal-binding</keyword>
<gene>
    <name evidence="11" type="primary">tdh</name>
    <name evidence="11" type="ORF">CN689_06635</name>
    <name evidence="10" type="ORF">DTO10_21010</name>
</gene>
<dbReference type="GO" id="GO:0008743">
    <property type="term" value="F:L-threonine 3-dehydrogenase activity"/>
    <property type="evidence" value="ECO:0007669"/>
    <property type="project" value="UniProtKB-UniRule"/>
</dbReference>
<dbReference type="NCBIfam" id="TIGR00692">
    <property type="entry name" value="tdh"/>
    <property type="match status" value="1"/>
</dbReference>
<evidence type="ECO:0000313" key="11">
    <source>
        <dbReference type="EMBL" id="PEJ34988.1"/>
    </source>
</evidence>
<evidence type="ECO:0000259" key="9">
    <source>
        <dbReference type="SMART" id="SM00829"/>
    </source>
</evidence>
<dbReference type="PROSITE" id="PS00059">
    <property type="entry name" value="ADH_ZINC"/>
    <property type="match status" value="1"/>
</dbReference>
<dbReference type="KEGG" id="pbut:DTO10_21010"/>
<comment type="cofactor">
    <cofactor evidence="1 8">
        <name>Zn(2+)</name>
        <dbReference type="ChEBI" id="CHEBI:29105"/>
    </cofactor>
</comment>
<dbReference type="GO" id="GO:0006567">
    <property type="term" value="P:L-threonine catabolic process"/>
    <property type="evidence" value="ECO:0007669"/>
    <property type="project" value="UniProtKB-UniRule"/>
</dbReference>
<dbReference type="GO" id="GO:0008270">
    <property type="term" value="F:zinc ion binding"/>
    <property type="evidence" value="ECO:0007669"/>
    <property type="project" value="InterPro"/>
</dbReference>
<dbReference type="InterPro" id="IPR002328">
    <property type="entry name" value="ADH_Zn_CS"/>
</dbReference>
<organism evidence="11 12">
    <name type="scientific">Peribacillus butanolivorans</name>
    <dbReference type="NCBI Taxonomy" id="421767"/>
    <lineage>
        <taxon>Bacteria</taxon>
        <taxon>Bacillati</taxon>
        <taxon>Bacillota</taxon>
        <taxon>Bacilli</taxon>
        <taxon>Bacillales</taxon>
        <taxon>Bacillaceae</taxon>
        <taxon>Peribacillus</taxon>
    </lineage>
</organism>
<dbReference type="SUPFAM" id="SSF51735">
    <property type="entry name" value="NAD(P)-binding Rossmann-fold domains"/>
    <property type="match status" value="1"/>
</dbReference>
<evidence type="ECO:0000313" key="12">
    <source>
        <dbReference type="Proteomes" id="UP000220106"/>
    </source>
</evidence>